<dbReference type="Gene3D" id="3.30.70.1230">
    <property type="entry name" value="Nucleotide cyclase"/>
    <property type="match status" value="1"/>
</dbReference>
<accession>A8ZRS7</accession>
<dbReference type="Proteomes" id="UP000008561">
    <property type="component" value="Chromosome"/>
</dbReference>
<dbReference type="InterPro" id="IPR029787">
    <property type="entry name" value="Nucleotide_cyclase"/>
</dbReference>
<dbReference type="CDD" id="cd07302">
    <property type="entry name" value="CHD"/>
    <property type="match status" value="1"/>
</dbReference>
<dbReference type="eggNOG" id="COG4252">
    <property type="taxonomic scope" value="Bacteria"/>
</dbReference>
<evidence type="ECO:0000256" key="4">
    <source>
        <dbReference type="ARBA" id="ARBA00022692"/>
    </source>
</evidence>
<evidence type="ECO:0000313" key="11">
    <source>
        <dbReference type="Proteomes" id="UP000008561"/>
    </source>
</evidence>
<dbReference type="GO" id="GO:0035556">
    <property type="term" value="P:intracellular signal transduction"/>
    <property type="evidence" value="ECO:0007669"/>
    <property type="project" value="InterPro"/>
</dbReference>
<dbReference type="eggNOG" id="COG2114">
    <property type="taxonomic scope" value="Bacteria"/>
</dbReference>
<dbReference type="InterPro" id="IPR050697">
    <property type="entry name" value="Adenylyl/Guanylyl_Cyclase_3/4"/>
</dbReference>
<evidence type="ECO:0000256" key="3">
    <source>
        <dbReference type="ARBA" id="ARBA00022475"/>
    </source>
</evidence>
<feature type="transmembrane region" description="Helical" evidence="8">
    <location>
        <begin position="437"/>
        <end position="460"/>
    </location>
</feature>
<dbReference type="InterPro" id="IPR001054">
    <property type="entry name" value="A/G_cyclase"/>
</dbReference>
<proteinExistence type="inferred from homology"/>
<dbReference type="SMART" id="SM01080">
    <property type="entry name" value="CHASE2"/>
    <property type="match status" value="1"/>
</dbReference>
<dbReference type="FunFam" id="3.30.70.1230:FF:000016">
    <property type="entry name" value="Adenylate/guanylate cyclase domain-containing protein"/>
    <property type="match status" value="1"/>
</dbReference>
<evidence type="ECO:0000256" key="2">
    <source>
        <dbReference type="ARBA" id="ARBA00005381"/>
    </source>
</evidence>
<dbReference type="Pfam" id="PF00211">
    <property type="entry name" value="Guanylate_cyc"/>
    <property type="match status" value="1"/>
</dbReference>
<evidence type="ECO:0000259" key="9">
    <source>
        <dbReference type="PROSITE" id="PS50125"/>
    </source>
</evidence>
<feature type="repeat" description="TPR" evidence="7">
    <location>
        <begin position="694"/>
        <end position="727"/>
    </location>
</feature>
<evidence type="ECO:0000256" key="5">
    <source>
        <dbReference type="ARBA" id="ARBA00022989"/>
    </source>
</evidence>
<dbReference type="InterPro" id="IPR007890">
    <property type="entry name" value="CHASE2"/>
</dbReference>
<comment type="subcellular location">
    <subcellularLocation>
        <location evidence="1">Cell envelope</location>
    </subcellularLocation>
</comment>
<keyword evidence="6 8" id="KW-0472">Membrane</keyword>
<feature type="domain" description="Guanylate cyclase" evidence="9">
    <location>
        <begin position="502"/>
        <end position="634"/>
    </location>
</feature>
<evidence type="ECO:0000256" key="8">
    <source>
        <dbReference type="SAM" id="Phobius"/>
    </source>
</evidence>
<keyword evidence="3" id="KW-1003">Cell membrane</keyword>
<protein>
    <submittedName>
        <fullName evidence="10">Adenylate/guanylate cyclase with TPR repeats</fullName>
    </submittedName>
</protein>
<dbReference type="PROSITE" id="PS50125">
    <property type="entry name" value="GUANYLATE_CYCLASE_2"/>
    <property type="match status" value="1"/>
</dbReference>
<dbReference type="SMART" id="SM00044">
    <property type="entry name" value="CYCc"/>
    <property type="match status" value="1"/>
</dbReference>
<dbReference type="PANTHER" id="PTHR43081">
    <property type="entry name" value="ADENYLATE CYCLASE, TERMINAL-DIFFERENTIATION SPECIFIC-RELATED"/>
    <property type="match status" value="1"/>
</dbReference>
<dbReference type="STRING" id="96561.Dole_0034"/>
<dbReference type="GO" id="GO:0006171">
    <property type="term" value="P:cAMP biosynthetic process"/>
    <property type="evidence" value="ECO:0007669"/>
    <property type="project" value="TreeGrafter"/>
</dbReference>
<evidence type="ECO:0000256" key="6">
    <source>
        <dbReference type="ARBA" id="ARBA00023136"/>
    </source>
</evidence>
<organism evidence="10 11">
    <name type="scientific">Desulfosudis oleivorans (strain DSM 6200 / JCM 39069 / Hxd3)</name>
    <name type="common">Desulfococcus oleovorans</name>
    <dbReference type="NCBI Taxonomy" id="96561"/>
    <lineage>
        <taxon>Bacteria</taxon>
        <taxon>Pseudomonadati</taxon>
        <taxon>Thermodesulfobacteriota</taxon>
        <taxon>Desulfobacteria</taxon>
        <taxon>Desulfobacterales</taxon>
        <taxon>Desulfosudaceae</taxon>
        <taxon>Desulfosudis</taxon>
    </lineage>
</organism>
<dbReference type="OrthoDB" id="9806735at2"/>
<dbReference type="AlphaFoldDB" id="A8ZRS7"/>
<dbReference type="SUPFAM" id="SSF55073">
    <property type="entry name" value="Nucleotide cyclase"/>
    <property type="match status" value="1"/>
</dbReference>
<keyword evidence="4 8" id="KW-0812">Transmembrane</keyword>
<dbReference type="PANTHER" id="PTHR43081:SF1">
    <property type="entry name" value="ADENYLATE CYCLASE, TERMINAL-DIFFERENTIATION SPECIFIC"/>
    <property type="match status" value="1"/>
</dbReference>
<dbReference type="EMBL" id="CP000859">
    <property type="protein sequence ID" value="ABW65844.1"/>
    <property type="molecule type" value="Genomic_DNA"/>
</dbReference>
<feature type="transmembrane region" description="Helical" evidence="8">
    <location>
        <begin position="383"/>
        <end position="405"/>
    </location>
</feature>
<evidence type="ECO:0000256" key="7">
    <source>
        <dbReference type="PROSITE-ProRule" id="PRU00339"/>
    </source>
</evidence>
<dbReference type="InterPro" id="IPR019734">
    <property type="entry name" value="TPR_rpt"/>
</dbReference>
<feature type="transmembrane region" description="Helical" evidence="8">
    <location>
        <begin position="412"/>
        <end position="431"/>
    </location>
</feature>
<dbReference type="RefSeq" id="WP_012173463.1">
    <property type="nucleotide sequence ID" value="NC_009943.1"/>
</dbReference>
<comment type="similarity">
    <text evidence="2">Belongs to the adenylyl cyclase class-3 family.</text>
</comment>
<dbReference type="GO" id="GO:0030313">
    <property type="term" value="C:cell envelope"/>
    <property type="evidence" value="ECO:0007669"/>
    <property type="project" value="UniProtKB-SubCell"/>
</dbReference>
<keyword evidence="11" id="KW-1185">Reference proteome</keyword>
<evidence type="ECO:0000256" key="1">
    <source>
        <dbReference type="ARBA" id="ARBA00004196"/>
    </source>
</evidence>
<reference evidence="10 11" key="1">
    <citation type="submission" date="2007-10" db="EMBL/GenBank/DDBJ databases">
        <title>Complete sequence of Desulfococcus oleovorans Hxd3.</title>
        <authorList>
            <consortium name="US DOE Joint Genome Institute"/>
            <person name="Copeland A."/>
            <person name="Lucas S."/>
            <person name="Lapidus A."/>
            <person name="Barry K."/>
            <person name="Glavina del Rio T."/>
            <person name="Dalin E."/>
            <person name="Tice H."/>
            <person name="Pitluck S."/>
            <person name="Kiss H."/>
            <person name="Brettin T."/>
            <person name="Bruce D."/>
            <person name="Detter J.C."/>
            <person name="Han C."/>
            <person name="Schmutz J."/>
            <person name="Larimer F."/>
            <person name="Land M."/>
            <person name="Hauser L."/>
            <person name="Kyrpides N."/>
            <person name="Kim E."/>
            <person name="Wawrik B."/>
            <person name="Richardson P."/>
        </authorList>
    </citation>
    <scope>NUCLEOTIDE SEQUENCE [LARGE SCALE GENOMIC DNA]</scope>
    <source>
        <strain evidence="11">DSM 6200 / JCM 39069 / Hxd3</strain>
    </source>
</reference>
<keyword evidence="5 8" id="KW-1133">Transmembrane helix</keyword>
<name>A8ZRS7_DESOH</name>
<dbReference type="KEGG" id="dol:Dole_0034"/>
<dbReference type="HOGENOM" id="CLU_000445_85_1_7"/>
<evidence type="ECO:0000313" key="10">
    <source>
        <dbReference type="EMBL" id="ABW65844.1"/>
    </source>
</evidence>
<dbReference type="PROSITE" id="PS50005">
    <property type="entry name" value="TPR"/>
    <property type="match status" value="1"/>
</dbReference>
<gene>
    <name evidence="10" type="ordered locus">Dole_0034</name>
</gene>
<keyword evidence="7" id="KW-0802">TPR repeat</keyword>
<dbReference type="GO" id="GO:0004016">
    <property type="term" value="F:adenylate cyclase activity"/>
    <property type="evidence" value="ECO:0007669"/>
    <property type="project" value="UniProtKB-ARBA"/>
</dbReference>
<feature type="transmembrane region" description="Helical" evidence="8">
    <location>
        <begin position="20"/>
        <end position="41"/>
    </location>
</feature>
<dbReference type="Pfam" id="PF05226">
    <property type="entry name" value="CHASE2"/>
    <property type="match status" value="1"/>
</dbReference>
<sequence length="758" mass="84228">MDLLKKSGRAIKTVFSRKPLLLSFCIVVAGALVFMSGISFLDIIELKTIDMRFKLRGDIPPGDRVVLAAIDEKSLKQEGRWVWPRTKIAALVDKLSEKGARVIAFDVGFFEPESSEVIQTIGRIQAASKDNALRNKRFDDYLATLKNRSDNDRILVEAIQRSRATVVLGFFFQMNPEDALHITEAEIETHTRQIAGGRYTIERFSSDRAREAWLYRVAAPQSNIQAISEATSYAGYFNKLADPDGVVRRMTMVMQFNNTLYAPLSLKAAGAYLDAPLSITVEEDYGVASLMLGDLSIPVDERGDLLINYRGPEKTFPHISVTDILNDTVDESLIRDKIVLVGATAIGIHDECVTPVAKVFPGPEVHLNVIDAILSEDFLFHPAWAALFDLLVIIGGGMLLAYVLLKTSALPGGLAMAAMFGGYLWLCQFFFTHMGWILNMVYPLCVFLAIYLFVTSYKYLSEEGQKKFIREAFSKYLAPEVVNQLISSPQKLVLGGERREITAFFSDVQGFTSISEKLAPEELVELLNDFLTEVTDIILHHKGAVDKFEGDAVIAFFGAPNELPNHPEAACLACIDIQKRMVELRAKWREQGKPELKVRIGLYSGPAVVGNMGSRNRMDYTMMGDTVNTAARLEGVNKIYGTYTMVGQPTYEAAADALFARELDAVTVVGKKTPVAIYEVLGRRGEVDETGVKTTEVYAKGLAAYRQRQWDQAVAWFKEALAVTPDDGPSLTMIRRCEAYAENPPPDDWNGAFSMMTK</sequence>